<comment type="caution">
    <text evidence="5">The sequence shown here is derived from an EMBL/GenBank/DDBJ whole genome shotgun (WGS) entry which is preliminary data.</text>
</comment>
<dbReference type="Pfam" id="PF02311">
    <property type="entry name" value="AraC_binding"/>
    <property type="match status" value="1"/>
</dbReference>
<gene>
    <name evidence="5" type="ORF">ACFFJ8_24455</name>
</gene>
<reference evidence="5 6" key="1">
    <citation type="submission" date="2024-09" db="EMBL/GenBank/DDBJ databases">
        <authorList>
            <person name="Sun Q."/>
            <person name="Mori K."/>
        </authorList>
    </citation>
    <scope>NUCLEOTIDE SEQUENCE [LARGE SCALE GENOMIC DNA]</scope>
    <source>
        <strain evidence="5 6">CCM 4839</strain>
    </source>
</reference>
<feature type="domain" description="HTH araC/xylS-type" evidence="4">
    <location>
        <begin position="186"/>
        <end position="285"/>
    </location>
</feature>
<dbReference type="InterPro" id="IPR020449">
    <property type="entry name" value="Tscrpt_reg_AraC-type_HTH"/>
</dbReference>
<keyword evidence="1" id="KW-0805">Transcription regulation</keyword>
<dbReference type="SUPFAM" id="SSF46689">
    <property type="entry name" value="Homeodomain-like"/>
    <property type="match status" value="2"/>
</dbReference>
<dbReference type="Proteomes" id="UP001589818">
    <property type="component" value="Unassembled WGS sequence"/>
</dbReference>
<dbReference type="InterPro" id="IPR037923">
    <property type="entry name" value="HTH-like"/>
</dbReference>
<dbReference type="PRINTS" id="PR00032">
    <property type="entry name" value="HTHARAC"/>
</dbReference>
<name>A0ABV6JIV9_9BACL</name>
<evidence type="ECO:0000256" key="3">
    <source>
        <dbReference type="ARBA" id="ARBA00023163"/>
    </source>
</evidence>
<dbReference type="Pfam" id="PF12833">
    <property type="entry name" value="HTH_18"/>
    <property type="match status" value="1"/>
</dbReference>
<evidence type="ECO:0000313" key="5">
    <source>
        <dbReference type="EMBL" id="MFC0394498.1"/>
    </source>
</evidence>
<evidence type="ECO:0000259" key="4">
    <source>
        <dbReference type="PROSITE" id="PS01124"/>
    </source>
</evidence>
<accession>A0ABV6JIV9</accession>
<evidence type="ECO:0000313" key="6">
    <source>
        <dbReference type="Proteomes" id="UP001589818"/>
    </source>
</evidence>
<protein>
    <submittedName>
        <fullName evidence="5">AraC family transcriptional regulator</fullName>
    </submittedName>
</protein>
<dbReference type="Gene3D" id="2.60.120.280">
    <property type="entry name" value="Regulatory protein AraC"/>
    <property type="match status" value="1"/>
</dbReference>
<sequence>MKTRYHFDNIEEPIIIPFTPLSVSSKLPYQLCTIGNVHFAKDFYTEREGQKNYQIIYTDAGSGILTYKGKRYTLEKNQVILIDCNEQHHYCTGPAGEWKFRFLHIKGAGCPAFYDTINSNGLTPALLVHSTEFNYCFDQIISHVEEGNHRSDLVIPVHIMRILTELALNRNNPHTRKSEYHRQVIDDAVRFMENQMCRADFSVTEIARHAGFNENYFSRLFKRITGTSAQEYLIRLRIDRSKHLLKKSAKQVTEVAFEVGFENVNVYIRDFKKLTGVTPLKYRLYAEGV</sequence>
<dbReference type="SUPFAM" id="SSF51215">
    <property type="entry name" value="Regulatory protein AraC"/>
    <property type="match status" value="1"/>
</dbReference>
<dbReference type="PROSITE" id="PS00041">
    <property type="entry name" value="HTH_ARAC_FAMILY_1"/>
    <property type="match status" value="1"/>
</dbReference>
<dbReference type="SMART" id="SM00342">
    <property type="entry name" value="HTH_ARAC"/>
    <property type="match status" value="1"/>
</dbReference>
<keyword evidence="3" id="KW-0804">Transcription</keyword>
<dbReference type="PROSITE" id="PS01124">
    <property type="entry name" value="HTH_ARAC_FAMILY_2"/>
    <property type="match status" value="1"/>
</dbReference>
<dbReference type="PANTHER" id="PTHR43280">
    <property type="entry name" value="ARAC-FAMILY TRANSCRIPTIONAL REGULATOR"/>
    <property type="match status" value="1"/>
</dbReference>
<dbReference type="Gene3D" id="1.10.10.60">
    <property type="entry name" value="Homeodomain-like"/>
    <property type="match status" value="2"/>
</dbReference>
<evidence type="ECO:0000256" key="1">
    <source>
        <dbReference type="ARBA" id="ARBA00023015"/>
    </source>
</evidence>
<organism evidence="5 6">
    <name type="scientific">Paenibacillus mendelii</name>
    <dbReference type="NCBI Taxonomy" id="206163"/>
    <lineage>
        <taxon>Bacteria</taxon>
        <taxon>Bacillati</taxon>
        <taxon>Bacillota</taxon>
        <taxon>Bacilli</taxon>
        <taxon>Bacillales</taxon>
        <taxon>Paenibacillaceae</taxon>
        <taxon>Paenibacillus</taxon>
    </lineage>
</organism>
<keyword evidence="6" id="KW-1185">Reference proteome</keyword>
<proteinExistence type="predicted"/>
<dbReference type="EMBL" id="JBHLVF010000041">
    <property type="protein sequence ID" value="MFC0394498.1"/>
    <property type="molecule type" value="Genomic_DNA"/>
</dbReference>
<dbReference type="InterPro" id="IPR018062">
    <property type="entry name" value="HTH_AraC-typ_CS"/>
</dbReference>
<dbReference type="InterPro" id="IPR009057">
    <property type="entry name" value="Homeodomain-like_sf"/>
</dbReference>
<evidence type="ECO:0000256" key="2">
    <source>
        <dbReference type="ARBA" id="ARBA00023125"/>
    </source>
</evidence>
<dbReference type="InterPro" id="IPR003313">
    <property type="entry name" value="AraC-bd"/>
</dbReference>
<dbReference type="RefSeq" id="WP_204815627.1">
    <property type="nucleotide sequence ID" value="NZ_JANHOF010000001.1"/>
</dbReference>
<keyword evidence="2" id="KW-0238">DNA-binding</keyword>
<dbReference type="InterPro" id="IPR018060">
    <property type="entry name" value="HTH_AraC"/>
</dbReference>
<dbReference type="PANTHER" id="PTHR43280:SF28">
    <property type="entry name" value="HTH-TYPE TRANSCRIPTIONAL ACTIVATOR RHAS"/>
    <property type="match status" value="1"/>
</dbReference>